<evidence type="ECO:0000256" key="7">
    <source>
        <dbReference type="ARBA" id="ARBA00023180"/>
    </source>
</evidence>
<dbReference type="InterPro" id="IPR013568">
    <property type="entry name" value="SEFIR_dom"/>
</dbReference>
<dbReference type="RefSeq" id="XP_028823443.1">
    <property type="nucleotide sequence ID" value="XM_028967610.1"/>
</dbReference>
<accession>A0AAY4A174</accession>
<dbReference type="Proteomes" id="UP000694580">
    <property type="component" value="Chromosome 2"/>
</dbReference>
<feature type="domain" description="SEFIR" evidence="11">
    <location>
        <begin position="447"/>
        <end position="605"/>
    </location>
</feature>
<evidence type="ECO:0000256" key="8">
    <source>
        <dbReference type="SAM" id="MobiDB-lite"/>
    </source>
</evidence>
<evidence type="ECO:0000256" key="2">
    <source>
        <dbReference type="ARBA" id="ARBA00022692"/>
    </source>
</evidence>
<dbReference type="GeneID" id="114780088"/>
<sequence>MSRAVSLLSLLLLTLRPRSVCGAIRVRSSSQGQLVYMLEDALLPIPLPPTSLDIIGMKAKAVLCPAEVRDCKPHLDIDIQLEVPSRGQDSDGPENEGGSSDPTSKRSTVEVCYTTPPLMSRCCRIEFSFSPFQQNPAAAEWLHLVLESDHVTYGSVVFLKAKVINSVNQTVQVPSADCSRLHADSKECAVPRLKSEINMERREVHVRLVSQDTHGLGPLRTCLRQGEEGHASCRNFSVSRNIPFYSVTPCLCIKAWWENGFRRSRCYPFSQRQTWTESLTTGGAMVDQSFTEVMKRNMWENITVFVDLGETNNGTAVVRWNITSPCSVEAEVCLCNETKETKGGCEEVKGFRQHLKKSSDWRDGFWISGAFEGVNPHHRLCVMVTVMEKRLGTWCIGPEHSSRWHWSLPIVTFLIIGLAVFGLCLYQNTMKKWLEKWNKVNHSEGARGRVLLLHPMDAKESVKELVCRLGTSLSVLGFTVSLDLWSHLEVASLGPAPWLFSQLDQLQAMGGKAVVVLSQTARQRAEEWRLNGWAAEDSVCPSDTFAAALGCLLVDQLQGCAREQFILVQFGCDSPAHCEQKCCLPVLLHGLPMYNLPTESQAFLAALSFKGTFTRDWNCLSHGLKKASKVFMKELQRSENKKSDEVLSGLGQKCEESGATVPLCANC</sequence>
<dbReference type="GO" id="GO:0016020">
    <property type="term" value="C:membrane"/>
    <property type="evidence" value="ECO:0007669"/>
    <property type="project" value="UniProtKB-SubCell"/>
</dbReference>
<feature type="chain" id="PRO_5044188575" description="SEFIR domain-containing protein" evidence="10">
    <location>
        <begin position="23"/>
        <end position="667"/>
    </location>
</feature>
<dbReference type="RefSeq" id="XP_028823436.1">
    <property type="nucleotide sequence ID" value="XM_028967603.1"/>
</dbReference>
<dbReference type="GO" id="GO:0030368">
    <property type="term" value="F:interleukin-17 receptor activity"/>
    <property type="evidence" value="ECO:0007669"/>
    <property type="project" value="InterPro"/>
</dbReference>
<keyword evidence="4 9" id="KW-1133">Transmembrane helix</keyword>
<dbReference type="PANTHER" id="PTHR15583">
    <property type="entry name" value="INTERLEUKIN-17 RECEPTOR"/>
    <property type="match status" value="1"/>
</dbReference>
<keyword evidence="2 9" id="KW-0812">Transmembrane</keyword>
<dbReference type="GeneTree" id="ENSGT00940000175110"/>
<feature type="region of interest" description="Disordered" evidence="8">
    <location>
        <begin position="82"/>
        <end position="108"/>
    </location>
</feature>
<evidence type="ECO:0000256" key="10">
    <source>
        <dbReference type="SAM" id="SignalP"/>
    </source>
</evidence>
<comment type="subcellular location">
    <subcellularLocation>
        <location evidence="1">Membrane</location>
        <topology evidence="1">Single-pass type I membrane protein</topology>
    </subcellularLocation>
</comment>
<evidence type="ECO:0000256" key="5">
    <source>
        <dbReference type="ARBA" id="ARBA00023136"/>
    </source>
</evidence>
<dbReference type="RefSeq" id="XP_028823446.1">
    <property type="nucleotide sequence ID" value="XM_028967613.1"/>
</dbReference>
<dbReference type="RefSeq" id="XP_028823431.1">
    <property type="nucleotide sequence ID" value="XM_028967598.1"/>
</dbReference>
<name>A0AAY4A174_9TELE</name>
<evidence type="ECO:0000256" key="3">
    <source>
        <dbReference type="ARBA" id="ARBA00022729"/>
    </source>
</evidence>
<feature type="transmembrane region" description="Helical" evidence="9">
    <location>
        <begin position="404"/>
        <end position="426"/>
    </location>
</feature>
<evidence type="ECO:0000313" key="13">
    <source>
        <dbReference type="Proteomes" id="UP000694580"/>
    </source>
</evidence>
<keyword evidence="13" id="KW-1185">Reference proteome</keyword>
<evidence type="ECO:0000313" key="12">
    <source>
        <dbReference type="Ensembl" id="ENSDCDP00010003073.1"/>
    </source>
</evidence>
<dbReference type="Ensembl" id="ENSDCDT00010003190.1">
    <property type="protein sequence ID" value="ENSDCDP00010003073.1"/>
    <property type="gene ID" value="ENSDCDG00010001427.1"/>
</dbReference>
<evidence type="ECO:0000256" key="9">
    <source>
        <dbReference type="SAM" id="Phobius"/>
    </source>
</evidence>
<proteinExistence type="predicted"/>
<gene>
    <name evidence="12" type="primary">il17rc</name>
</gene>
<organism evidence="12 13">
    <name type="scientific">Denticeps clupeoides</name>
    <name type="common">denticle herring</name>
    <dbReference type="NCBI Taxonomy" id="299321"/>
    <lineage>
        <taxon>Eukaryota</taxon>
        <taxon>Metazoa</taxon>
        <taxon>Chordata</taxon>
        <taxon>Craniata</taxon>
        <taxon>Vertebrata</taxon>
        <taxon>Euteleostomi</taxon>
        <taxon>Actinopterygii</taxon>
        <taxon>Neopterygii</taxon>
        <taxon>Teleostei</taxon>
        <taxon>Clupei</taxon>
        <taxon>Clupeiformes</taxon>
        <taxon>Denticipitoidei</taxon>
        <taxon>Denticipitidae</taxon>
        <taxon>Denticeps</taxon>
    </lineage>
</organism>
<dbReference type="Pfam" id="PF08357">
    <property type="entry name" value="SEFIR"/>
    <property type="match status" value="1"/>
</dbReference>
<evidence type="ECO:0000256" key="1">
    <source>
        <dbReference type="ARBA" id="ARBA00004479"/>
    </source>
</evidence>
<evidence type="ECO:0000256" key="4">
    <source>
        <dbReference type="ARBA" id="ARBA00022989"/>
    </source>
</evidence>
<keyword evidence="5 9" id="KW-0472">Membrane</keyword>
<feature type="signal peptide" evidence="10">
    <location>
        <begin position="1"/>
        <end position="22"/>
    </location>
</feature>
<dbReference type="AlphaFoldDB" id="A0AAY4A174"/>
<reference evidence="12" key="3">
    <citation type="submission" date="2025-09" db="UniProtKB">
        <authorList>
            <consortium name="Ensembl"/>
        </authorList>
    </citation>
    <scope>IDENTIFICATION</scope>
</reference>
<keyword evidence="6" id="KW-0675">Receptor</keyword>
<dbReference type="Gene3D" id="3.40.50.11530">
    <property type="match status" value="1"/>
</dbReference>
<reference evidence="12 13" key="1">
    <citation type="submission" date="2020-06" db="EMBL/GenBank/DDBJ databases">
        <authorList>
            <consortium name="Wellcome Sanger Institute Data Sharing"/>
        </authorList>
    </citation>
    <scope>NUCLEOTIDE SEQUENCE [LARGE SCALE GENOMIC DNA]</scope>
</reference>
<dbReference type="InterPro" id="IPR039465">
    <property type="entry name" value="IL-17_rcpt-like"/>
</dbReference>
<evidence type="ECO:0000256" key="6">
    <source>
        <dbReference type="ARBA" id="ARBA00023170"/>
    </source>
</evidence>
<protein>
    <recommendedName>
        <fullName evidence="11">SEFIR domain-containing protein</fullName>
    </recommendedName>
</protein>
<reference evidence="12" key="2">
    <citation type="submission" date="2025-08" db="UniProtKB">
        <authorList>
            <consortium name="Ensembl"/>
        </authorList>
    </citation>
    <scope>IDENTIFICATION</scope>
</reference>
<evidence type="ECO:0000259" key="11">
    <source>
        <dbReference type="PROSITE" id="PS51534"/>
    </source>
</evidence>
<dbReference type="RefSeq" id="XP_028823447.1">
    <property type="nucleotide sequence ID" value="XM_028967614.1"/>
</dbReference>
<keyword evidence="7" id="KW-0325">Glycoprotein</keyword>
<dbReference type="PANTHER" id="PTHR15583:SF12">
    <property type="entry name" value="INTERLEUKIN-17 RECEPTOR C"/>
    <property type="match status" value="1"/>
</dbReference>
<dbReference type="RefSeq" id="XP_028823442.1">
    <property type="nucleotide sequence ID" value="XM_028967609.1"/>
</dbReference>
<dbReference type="RefSeq" id="XP_028823441.1">
    <property type="nucleotide sequence ID" value="XM_028967608.1"/>
</dbReference>
<dbReference type="PROSITE" id="PS51534">
    <property type="entry name" value="SEFIR"/>
    <property type="match status" value="1"/>
</dbReference>
<keyword evidence="3 10" id="KW-0732">Signal</keyword>
<dbReference type="RefSeq" id="XP_028823445.1">
    <property type="nucleotide sequence ID" value="XM_028967612.1"/>
</dbReference>